<protein>
    <submittedName>
        <fullName evidence="2">N-isopropylammelide isopropylaminohydrolase</fullName>
    </submittedName>
</protein>
<dbReference type="InterPro" id="IPR032466">
    <property type="entry name" value="Metal_Hydrolase"/>
</dbReference>
<dbReference type="InterPro" id="IPR013108">
    <property type="entry name" value="Amidohydro_3"/>
</dbReference>
<evidence type="ECO:0000259" key="1">
    <source>
        <dbReference type="Pfam" id="PF07969"/>
    </source>
</evidence>
<dbReference type="CDD" id="cd01293">
    <property type="entry name" value="Bact_CD"/>
    <property type="match status" value="1"/>
</dbReference>
<evidence type="ECO:0000313" key="2">
    <source>
        <dbReference type="EMBL" id="RLP77573.1"/>
    </source>
</evidence>
<dbReference type="SUPFAM" id="SSF51338">
    <property type="entry name" value="Composite domain of metallo-dependent hydrolases"/>
    <property type="match status" value="1"/>
</dbReference>
<gene>
    <name evidence="2" type="ORF">D9V32_02820</name>
</gene>
<dbReference type="PANTHER" id="PTHR32027">
    <property type="entry name" value="CYTOSINE DEAMINASE"/>
    <property type="match status" value="1"/>
</dbReference>
<dbReference type="AlphaFoldDB" id="A0A3L7AB62"/>
<organism evidence="2 3">
    <name type="scientific">Mycetocola tolaasinivorans</name>
    <dbReference type="NCBI Taxonomy" id="76635"/>
    <lineage>
        <taxon>Bacteria</taxon>
        <taxon>Bacillati</taxon>
        <taxon>Actinomycetota</taxon>
        <taxon>Actinomycetes</taxon>
        <taxon>Micrococcales</taxon>
        <taxon>Microbacteriaceae</taxon>
        <taxon>Mycetocola</taxon>
    </lineage>
</organism>
<proteinExistence type="predicted"/>
<keyword evidence="2" id="KW-0378">Hydrolase</keyword>
<sequence length="402" mass="43173">MLITNVRPWGADTTDVLLSGGVIVAVGAEVAPHPDAPTADVLDGADRLLLPSFSDTHVHLDSTRLGLPFRPYSGESGRDGRIYNDRANWRSAEKSVAERATFTLERMITHGATRVRSHAQVDADSGLEKFAGVLAAREAYADRAEVEIVVFPQVGIHREPGVPELMSEALRSGGNLVGGIDPCEIDRDPVRHLNTVFELAERHGAGADIHLHEAGLLGLFSMDLIFERVRALNMQGQVSISHAPALGSGLPQVERALEQVAELDIAITHIAPAGPGWVLPLERMASAGIRVGLGMDGQRDYWSPYGNADMLDRTWQLAFVQNYSRDQKIEDALELATWGGARVIDRTLTAAGSGRPGVAVGDPAELVLIPGETPTSSVMDRPQLGRVVIHAGRVVAQDGELC</sequence>
<dbReference type="Proteomes" id="UP000272503">
    <property type="component" value="Unassembled WGS sequence"/>
</dbReference>
<dbReference type="Gene3D" id="3.20.20.140">
    <property type="entry name" value="Metal-dependent hydrolases"/>
    <property type="match status" value="1"/>
</dbReference>
<name>A0A3L7AB62_9MICO</name>
<reference evidence="2 3" key="1">
    <citation type="submission" date="2018-10" db="EMBL/GenBank/DDBJ databases">
        <authorList>
            <person name="Li J."/>
        </authorList>
    </citation>
    <scope>NUCLEOTIDE SEQUENCE [LARGE SCALE GENOMIC DNA]</scope>
    <source>
        <strain evidence="2 3">IF 016277</strain>
    </source>
</reference>
<dbReference type="InterPro" id="IPR011059">
    <property type="entry name" value="Metal-dep_hydrolase_composite"/>
</dbReference>
<feature type="domain" description="Amidohydrolase 3" evidence="1">
    <location>
        <begin position="41"/>
        <end position="396"/>
    </location>
</feature>
<dbReference type="PANTHER" id="PTHR32027:SF9">
    <property type="entry name" value="BLL3847 PROTEIN"/>
    <property type="match status" value="1"/>
</dbReference>
<dbReference type="SUPFAM" id="SSF51556">
    <property type="entry name" value="Metallo-dependent hydrolases"/>
    <property type="match status" value="1"/>
</dbReference>
<dbReference type="Pfam" id="PF07969">
    <property type="entry name" value="Amidohydro_3"/>
    <property type="match status" value="1"/>
</dbReference>
<comment type="caution">
    <text evidence="2">The sequence shown here is derived from an EMBL/GenBank/DDBJ whole genome shotgun (WGS) entry which is preliminary data.</text>
</comment>
<evidence type="ECO:0000313" key="3">
    <source>
        <dbReference type="Proteomes" id="UP000272503"/>
    </source>
</evidence>
<dbReference type="EMBL" id="RCUX01000002">
    <property type="protein sequence ID" value="RLP77573.1"/>
    <property type="molecule type" value="Genomic_DNA"/>
</dbReference>
<dbReference type="Gene3D" id="2.30.40.10">
    <property type="entry name" value="Urease, subunit C, domain 1"/>
    <property type="match status" value="1"/>
</dbReference>
<accession>A0A3L7AB62</accession>
<keyword evidence="3" id="KW-1185">Reference proteome</keyword>
<dbReference type="OrthoDB" id="3366604at2"/>
<dbReference type="GO" id="GO:0016814">
    <property type="term" value="F:hydrolase activity, acting on carbon-nitrogen (but not peptide) bonds, in cyclic amidines"/>
    <property type="evidence" value="ECO:0007669"/>
    <property type="project" value="TreeGrafter"/>
</dbReference>
<dbReference type="InterPro" id="IPR052349">
    <property type="entry name" value="Metallo-hydrolase_Enzymes"/>
</dbReference>